<name>A0A5M3M9Z8_CONPW</name>
<comment type="caution">
    <text evidence="1">The sequence shown here is derived from an EMBL/GenBank/DDBJ whole genome shotgun (WGS) entry which is preliminary data.</text>
</comment>
<reference evidence="2" key="1">
    <citation type="journal article" date="2012" name="Science">
        <title>The Paleozoic origin of enzymatic lignin decomposition reconstructed from 31 fungal genomes.</title>
        <authorList>
            <person name="Floudas D."/>
            <person name="Binder M."/>
            <person name="Riley R."/>
            <person name="Barry K."/>
            <person name="Blanchette R.A."/>
            <person name="Henrissat B."/>
            <person name="Martinez A.T."/>
            <person name="Otillar R."/>
            <person name="Spatafora J.W."/>
            <person name="Yadav J.S."/>
            <person name="Aerts A."/>
            <person name="Benoit I."/>
            <person name="Boyd A."/>
            <person name="Carlson A."/>
            <person name="Copeland A."/>
            <person name="Coutinho P.M."/>
            <person name="de Vries R.P."/>
            <person name="Ferreira P."/>
            <person name="Findley K."/>
            <person name="Foster B."/>
            <person name="Gaskell J."/>
            <person name="Glotzer D."/>
            <person name="Gorecki P."/>
            <person name="Heitman J."/>
            <person name="Hesse C."/>
            <person name="Hori C."/>
            <person name="Igarashi K."/>
            <person name="Jurgens J.A."/>
            <person name="Kallen N."/>
            <person name="Kersten P."/>
            <person name="Kohler A."/>
            <person name="Kuees U."/>
            <person name="Kumar T.K.A."/>
            <person name="Kuo A."/>
            <person name="LaButti K."/>
            <person name="Larrondo L.F."/>
            <person name="Lindquist E."/>
            <person name="Ling A."/>
            <person name="Lombard V."/>
            <person name="Lucas S."/>
            <person name="Lundell T."/>
            <person name="Martin R."/>
            <person name="McLaughlin D.J."/>
            <person name="Morgenstern I."/>
            <person name="Morin E."/>
            <person name="Murat C."/>
            <person name="Nagy L.G."/>
            <person name="Nolan M."/>
            <person name="Ohm R.A."/>
            <person name="Patyshakuliyeva A."/>
            <person name="Rokas A."/>
            <person name="Ruiz-Duenas F.J."/>
            <person name="Sabat G."/>
            <person name="Salamov A."/>
            <person name="Samejima M."/>
            <person name="Schmutz J."/>
            <person name="Slot J.C."/>
            <person name="St John F."/>
            <person name="Stenlid J."/>
            <person name="Sun H."/>
            <person name="Sun S."/>
            <person name="Syed K."/>
            <person name="Tsang A."/>
            <person name="Wiebenga A."/>
            <person name="Young D."/>
            <person name="Pisabarro A."/>
            <person name="Eastwood D.C."/>
            <person name="Martin F."/>
            <person name="Cullen D."/>
            <person name="Grigoriev I.V."/>
            <person name="Hibbett D.S."/>
        </authorList>
    </citation>
    <scope>NUCLEOTIDE SEQUENCE [LARGE SCALE GENOMIC DNA]</scope>
    <source>
        <strain evidence="2">RWD-64-598 SS2</strain>
    </source>
</reference>
<organism evidence="1 2">
    <name type="scientific">Coniophora puteana (strain RWD-64-598)</name>
    <name type="common">Brown rot fungus</name>
    <dbReference type="NCBI Taxonomy" id="741705"/>
    <lineage>
        <taxon>Eukaryota</taxon>
        <taxon>Fungi</taxon>
        <taxon>Dikarya</taxon>
        <taxon>Basidiomycota</taxon>
        <taxon>Agaricomycotina</taxon>
        <taxon>Agaricomycetes</taxon>
        <taxon>Agaricomycetidae</taxon>
        <taxon>Boletales</taxon>
        <taxon>Coniophorineae</taxon>
        <taxon>Coniophoraceae</taxon>
        <taxon>Coniophora</taxon>
    </lineage>
</organism>
<keyword evidence="2" id="KW-1185">Reference proteome</keyword>
<dbReference type="KEGG" id="cput:CONPUDRAFT_77153"/>
<gene>
    <name evidence="1" type="ORF">CONPUDRAFT_77153</name>
</gene>
<dbReference type="OrthoDB" id="3239511at2759"/>
<proteinExistence type="predicted"/>
<dbReference type="AlphaFoldDB" id="A0A5M3M9Z8"/>
<accession>A0A5M3M9Z8</accession>
<dbReference type="EMBL" id="JH711588">
    <property type="protein sequence ID" value="EIW75465.1"/>
    <property type="molecule type" value="Genomic_DNA"/>
</dbReference>
<dbReference type="Proteomes" id="UP000053558">
    <property type="component" value="Unassembled WGS sequence"/>
</dbReference>
<dbReference type="RefSeq" id="XP_007774188.1">
    <property type="nucleotide sequence ID" value="XM_007775998.1"/>
</dbReference>
<sequence>MSLFEQSLEDGKHKKMHFCQDFRLYIWSNGWNKHVEACKRCKVREQEDHAWQQEMESDKCQSKRQQEEEVMASLAGSSKLPRLSDFPHSRHLTPQLPDDFAYQSNDEDSYVSTCNQPARDPEAPIPAHPPLSSFALVVDPTPTPSSSIPAVELPPIPSSYHSAAEPPHTPSLFTPAVELPPAPNCFASAVKPPYAPTLFTPTLELSPTPSPFASIVKPLLLPPPALADEQPPAPLASTSMGEQLPSLGGIQAKYHPYSEHTPEIFPPHAFQRYPAPDPNHAPKKRPWRPFFEPRLKFKIAELAFEAGMTANQTNRFLNLIHCAHHHSCLSAEAILKAKGQQNVEQIA</sequence>
<dbReference type="GeneID" id="19209579"/>
<evidence type="ECO:0000313" key="2">
    <source>
        <dbReference type="Proteomes" id="UP000053558"/>
    </source>
</evidence>
<protein>
    <submittedName>
        <fullName evidence="1">Uncharacterized protein</fullName>
    </submittedName>
</protein>
<evidence type="ECO:0000313" key="1">
    <source>
        <dbReference type="EMBL" id="EIW75465.1"/>
    </source>
</evidence>